<evidence type="ECO:0000313" key="7">
    <source>
        <dbReference type="Proteomes" id="UP001224682"/>
    </source>
</evidence>
<evidence type="ECO:0000256" key="5">
    <source>
        <dbReference type="HAMAP-Rule" id="MF_00242"/>
    </source>
</evidence>
<proteinExistence type="inferred from homology"/>
<dbReference type="SUPFAM" id="SSF55909">
    <property type="entry name" value="Pentein"/>
    <property type="match status" value="1"/>
</dbReference>
<evidence type="ECO:0000256" key="4">
    <source>
        <dbReference type="ARBA" id="ARBA00049429"/>
    </source>
</evidence>
<evidence type="ECO:0000313" key="6">
    <source>
        <dbReference type="EMBL" id="MDQ0301672.1"/>
    </source>
</evidence>
<comment type="catalytic activity">
    <reaction evidence="4 5">
        <text>L-arginine + H2O = L-citrulline + NH4(+)</text>
        <dbReference type="Rhea" id="RHEA:19597"/>
        <dbReference type="ChEBI" id="CHEBI:15377"/>
        <dbReference type="ChEBI" id="CHEBI:28938"/>
        <dbReference type="ChEBI" id="CHEBI:32682"/>
        <dbReference type="ChEBI" id="CHEBI:57743"/>
        <dbReference type="EC" id="3.5.3.6"/>
    </reaction>
</comment>
<keyword evidence="3 5" id="KW-0378">Hydrolase</keyword>
<dbReference type="PIRSF" id="PIRSF006356">
    <property type="entry name" value="Arg_deiminase"/>
    <property type="match status" value="1"/>
</dbReference>
<feature type="active site" description="Amidino-cysteine intermediate" evidence="5">
    <location>
        <position position="405"/>
    </location>
</feature>
<dbReference type="GO" id="GO:0016990">
    <property type="term" value="F:arginine deiminase activity"/>
    <property type="evidence" value="ECO:0007669"/>
    <property type="project" value="UniProtKB-EC"/>
</dbReference>
<dbReference type="PANTHER" id="PTHR47271:SF2">
    <property type="entry name" value="ARGININE DEIMINASE"/>
    <property type="match status" value="1"/>
</dbReference>
<dbReference type="Pfam" id="PF02274">
    <property type="entry name" value="ADI"/>
    <property type="match status" value="1"/>
</dbReference>
<gene>
    <name evidence="5" type="primary">arcA</name>
    <name evidence="6" type="ORF">J2S75_000683</name>
</gene>
<keyword evidence="5" id="KW-0963">Cytoplasm</keyword>
<evidence type="ECO:0000256" key="2">
    <source>
        <dbReference type="ARBA" id="ARBA00010206"/>
    </source>
</evidence>
<dbReference type="EC" id="3.5.3.6" evidence="5"/>
<dbReference type="RefSeq" id="WP_307018190.1">
    <property type="nucleotide sequence ID" value="NZ_JAUSUI010000001.1"/>
</dbReference>
<evidence type="ECO:0000256" key="3">
    <source>
        <dbReference type="ARBA" id="ARBA00022801"/>
    </source>
</evidence>
<comment type="similarity">
    <text evidence="2 5">Belongs to the arginine deiminase family.</text>
</comment>
<protein>
    <recommendedName>
        <fullName evidence="5">Arginine deiminase</fullName>
        <shortName evidence="5">ADI</shortName>
        <ecNumber evidence="5">3.5.3.6</ecNumber>
    </recommendedName>
    <alternativeName>
        <fullName evidence="5">Arginine dihydrolase</fullName>
        <shortName evidence="5">AD</shortName>
    </alternativeName>
</protein>
<dbReference type="Proteomes" id="UP001224682">
    <property type="component" value="Unassembled WGS sequence"/>
</dbReference>
<dbReference type="NCBIfam" id="NF002381">
    <property type="entry name" value="PRK01388.1"/>
    <property type="match status" value="1"/>
</dbReference>
<dbReference type="EMBL" id="JAUSUI010000001">
    <property type="protein sequence ID" value="MDQ0301672.1"/>
    <property type="molecule type" value="Genomic_DNA"/>
</dbReference>
<name>A0ABU0B9G7_9HYPH</name>
<keyword evidence="5" id="KW-0056">Arginine metabolism</keyword>
<keyword evidence="7" id="KW-1185">Reference proteome</keyword>
<dbReference type="PANTHER" id="PTHR47271">
    <property type="entry name" value="ARGININE DEIMINASE"/>
    <property type="match status" value="1"/>
</dbReference>
<dbReference type="HAMAP" id="MF_00242">
    <property type="entry name" value="Arg_deiminase"/>
    <property type="match status" value="1"/>
</dbReference>
<dbReference type="InterPro" id="IPR003876">
    <property type="entry name" value="Arg_deiminase"/>
</dbReference>
<sequence length="415" mass="45452">MAPLGVHSEAGRLRRVLVNRPDLALRRLTPSNCRTLLFDDVLWVKKARQEHDAFVDTMRDRGVEVLELTELLAEVLDDPIGRLWILDHRLPVSDFDAEMLADLRAWLSEMPSRQLAELLIGGIAKAELPFMSAGLLAASLEPSDFVLPPLPNHLFTRDSSCWIYGGLCLGAMYWPARRPETIHMEAIYRFHGLFAEKAFEVRPDDAVDGEGDGGGLAPGLSTLEGGDVMPVGGGTVLIGMGERTTPQAVSHLVRRLLATGAVERVIAALMPRDRSFMHLDTVFTLCGPDIATAYPPVVSRLRTFTVTPGSQNGDIAITEERAGFLDVVRDALGLNALRVIDTGGDEFEAEREQWDDGNNVVAIEPGVVIAYDRNVYTNTRLRRAGVEVITIEGSELGRGRGGGHCMTCPIQRDPL</sequence>
<evidence type="ECO:0000256" key="1">
    <source>
        <dbReference type="ARBA" id="ARBA00005213"/>
    </source>
</evidence>
<reference evidence="6 7" key="1">
    <citation type="submission" date="2023-07" db="EMBL/GenBank/DDBJ databases">
        <title>Genomic Encyclopedia of Type Strains, Phase IV (KMG-IV): sequencing the most valuable type-strain genomes for metagenomic binning, comparative biology and taxonomic classification.</title>
        <authorList>
            <person name="Goeker M."/>
        </authorList>
    </citation>
    <scope>NUCLEOTIDE SEQUENCE [LARGE SCALE GENOMIC DNA]</scope>
    <source>
        <strain evidence="6 7">DSM 2457</strain>
    </source>
</reference>
<dbReference type="PRINTS" id="PR01466">
    <property type="entry name" value="ARGDEIMINASE"/>
</dbReference>
<accession>A0ABU0B9G7</accession>
<comment type="pathway">
    <text evidence="1 5">Amino-acid degradation; L-arginine degradation via ADI pathway; carbamoyl phosphate from L-arginine: step 1/2.</text>
</comment>
<organism evidence="6 7">
    <name type="scientific">Ancylobacter polymorphus</name>
    <dbReference type="NCBI Taxonomy" id="223390"/>
    <lineage>
        <taxon>Bacteria</taxon>
        <taxon>Pseudomonadati</taxon>
        <taxon>Pseudomonadota</taxon>
        <taxon>Alphaproteobacteria</taxon>
        <taxon>Hyphomicrobiales</taxon>
        <taxon>Xanthobacteraceae</taxon>
        <taxon>Ancylobacter</taxon>
    </lineage>
</organism>
<comment type="subcellular location">
    <subcellularLocation>
        <location evidence="5">Cytoplasm</location>
    </subcellularLocation>
</comment>
<dbReference type="Gene3D" id="3.75.10.10">
    <property type="entry name" value="L-arginine/glycine Amidinotransferase, Chain A"/>
    <property type="match status" value="1"/>
</dbReference>
<comment type="caution">
    <text evidence="6">The sequence shown here is derived from an EMBL/GenBank/DDBJ whole genome shotgun (WGS) entry which is preliminary data.</text>
</comment>
<dbReference type="Gene3D" id="1.10.3930.10">
    <property type="entry name" value="Arginine deiminase"/>
    <property type="match status" value="1"/>
</dbReference>